<protein>
    <submittedName>
        <fullName evidence="2">Phytol kinase</fullName>
        <ecNumber evidence="2">2.7.1.182</ecNumber>
    </submittedName>
</protein>
<keyword evidence="3" id="KW-1185">Reference proteome</keyword>
<dbReference type="RefSeq" id="WP_338097891.1">
    <property type="nucleotide sequence ID" value="NZ_CP131061.1"/>
</dbReference>
<dbReference type="PANTHER" id="PTHR31303">
    <property type="entry name" value="CTP-DEPENDENT DIACYLGLYCEROL KINASE 1"/>
    <property type="match status" value="1"/>
</dbReference>
<feature type="transmembrane region" description="Helical" evidence="1">
    <location>
        <begin position="27"/>
        <end position="43"/>
    </location>
</feature>
<reference evidence="2 3" key="1">
    <citation type="submission" date="2023-07" db="EMBL/GenBank/DDBJ databases">
        <title>Closed genome sequence of Methanosarcinaceae archaeon Am2.</title>
        <authorList>
            <person name="Poehlein A."/>
            <person name="Protasov E."/>
            <person name="Platt K."/>
            <person name="Reeh H."/>
            <person name="Daniel R."/>
            <person name="Brune A."/>
        </authorList>
    </citation>
    <scope>NUCLEOTIDE SEQUENCE [LARGE SCALE GENOMIC DNA]</scope>
    <source>
        <strain evidence="2 3">Am2</strain>
    </source>
</reference>
<feature type="transmembrane region" description="Helical" evidence="1">
    <location>
        <begin position="147"/>
        <end position="165"/>
    </location>
</feature>
<name>A0AA96V4D4_9EURY</name>
<dbReference type="EC" id="2.7.1.182" evidence="2"/>
<feature type="transmembrane region" description="Helical" evidence="1">
    <location>
        <begin position="89"/>
        <end position="108"/>
    </location>
</feature>
<keyword evidence="1" id="KW-0812">Transmembrane</keyword>
<dbReference type="GeneID" id="89227520"/>
<feature type="transmembrane region" description="Helical" evidence="1">
    <location>
        <begin position="49"/>
        <end position="68"/>
    </location>
</feature>
<organism evidence="2 3">
    <name type="scientific">Methanolapillus ohkumae</name>
    <dbReference type="NCBI Taxonomy" id="3028298"/>
    <lineage>
        <taxon>Archaea</taxon>
        <taxon>Methanobacteriati</taxon>
        <taxon>Methanobacteriota</taxon>
        <taxon>Stenosarchaea group</taxon>
        <taxon>Methanomicrobia</taxon>
        <taxon>Methanosarcinales</taxon>
        <taxon>Methanosarcinaceae</taxon>
        <taxon>Methanolapillus</taxon>
    </lineage>
</organism>
<keyword evidence="2" id="KW-0418">Kinase</keyword>
<accession>A0AA96V4D4</accession>
<keyword evidence="1" id="KW-0472">Membrane</keyword>
<keyword evidence="1" id="KW-1133">Transmembrane helix</keyword>
<sequence length="223" mass="25337">MSDRSVSKKSIPDAEKNEFRQEIKRKLLHMTSFVFVIFIYWATQEMACFVLGLLFLGLVVAEWLCKMFPALNNIKIKYFSTVLRENEKTGNVSSVWFLLGCFLSVLLFSKDVAIIGITILIFGDAFAALVGKRFGKHKFKNGKSWEGFFGFVGISLLFLTAYVFILDLTRIFTVFAALSIVVAALVEIYTKQIKIDDNLTIPLTFGIMMQILIMFFESLMLGL</sequence>
<dbReference type="GO" id="GO:0004143">
    <property type="term" value="F:ATP-dependent diacylglycerol kinase activity"/>
    <property type="evidence" value="ECO:0007669"/>
    <property type="project" value="InterPro"/>
</dbReference>
<dbReference type="Proteomes" id="UP001304970">
    <property type="component" value="Chromosome"/>
</dbReference>
<evidence type="ECO:0000313" key="3">
    <source>
        <dbReference type="Proteomes" id="UP001304970"/>
    </source>
</evidence>
<gene>
    <name evidence="2" type="primary">vte5</name>
    <name evidence="2" type="ORF">MsAm2_01240</name>
</gene>
<feature type="transmembrane region" description="Helical" evidence="1">
    <location>
        <begin position="201"/>
        <end position="221"/>
    </location>
</feature>
<dbReference type="EMBL" id="CP131061">
    <property type="protein sequence ID" value="WNY26364.1"/>
    <property type="molecule type" value="Genomic_DNA"/>
</dbReference>
<evidence type="ECO:0000256" key="1">
    <source>
        <dbReference type="SAM" id="Phobius"/>
    </source>
</evidence>
<keyword evidence="2" id="KW-0808">Transferase</keyword>
<feature type="transmembrane region" description="Helical" evidence="1">
    <location>
        <begin position="114"/>
        <end position="135"/>
    </location>
</feature>
<dbReference type="InterPro" id="IPR037997">
    <property type="entry name" value="Dgk1-like"/>
</dbReference>
<dbReference type="GO" id="GO:0010276">
    <property type="term" value="F:phytol kinase activity"/>
    <property type="evidence" value="ECO:0007669"/>
    <property type="project" value="UniProtKB-EC"/>
</dbReference>
<dbReference type="AlphaFoldDB" id="A0AA96V4D4"/>
<feature type="transmembrane region" description="Helical" evidence="1">
    <location>
        <begin position="171"/>
        <end position="189"/>
    </location>
</feature>
<proteinExistence type="predicted"/>
<evidence type="ECO:0000313" key="2">
    <source>
        <dbReference type="EMBL" id="WNY26364.1"/>
    </source>
</evidence>
<dbReference type="PANTHER" id="PTHR31303:SF1">
    <property type="entry name" value="CTP-DEPENDENT DIACYLGLYCEROL KINASE 1"/>
    <property type="match status" value="1"/>
</dbReference>